<dbReference type="InterPro" id="IPR010035">
    <property type="entry name" value="Thi_S"/>
</dbReference>
<name>A0ABM8C377_9BURK</name>
<sequence>MTEIELNGAPYQVPAGVSLLDLAGRLGLAEQAVAVAVNREVVPRPQWPQRRLQARDRVDIVRAIGGG</sequence>
<dbReference type="CDD" id="cd00565">
    <property type="entry name" value="Ubl_ThiS"/>
    <property type="match status" value="1"/>
</dbReference>
<dbReference type="InterPro" id="IPR012675">
    <property type="entry name" value="Beta-grasp_dom_sf"/>
</dbReference>
<dbReference type="PANTHER" id="PTHR34472">
    <property type="entry name" value="SULFUR CARRIER PROTEIN THIS"/>
    <property type="match status" value="1"/>
</dbReference>
<gene>
    <name evidence="1" type="ORF">MasN3_11020</name>
</gene>
<dbReference type="Pfam" id="PF02597">
    <property type="entry name" value="ThiS"/>
    <property type="match status" value="1"/>
</dbReference>
<reference evidence="1" key="1">
    <citation type="submission" date="2022-11" db="EMBL/GenBank/DDBJ databases">
        <title>Isolation and characterization of PLA-degrading bacterium Massilia sp. from Antarctic soil.</title>
        <authorList>
            <person name="Sato K."/>
            <person name="Gomez-Fuentes C."/>
            <person name="Ahmad S.A."/>
            <person name="Zulkharnain A."/>
        </authorList>
    </citation>
    <scope>NUCLEOTIDE SEQUENCE</scope>
    <source>
        <strain evidence="1">N-3</strain>
    </source>
</reference>
<dbReference type="InterPro" id="IPR003749">
    <property type="entry name" value="ThiS/MoaD-like"/>
</dbReference>
<evidence type="ECO:0000313" key="2">
    <source>
        <dbReference type="Proteomes" id="UP001163336"/>
    </source>
</evidence>
<keyword evidence="2" id="KW-1185">Reference proteome</keyword>
<dbReference type="RefSeq" id="WP_281912916.1">
    <property type="nucleotide sequence ID" value="NZ_AP026966.1"/>
</dbReference>
<accession>A0ABM8C377</accession>
<organism evidence="1 2">
    <name type="scientific">Massilia varians</name>
    <dbReference type="NCBI Taxonomy" id="457921"/>
    <lineage>
        <taxon>Bacteria</taxon>
        <taxon>Pseudomonadati</taxon>
        <taxon>Pseudomonadota</taxon>
        <taxon>Betaproteobacteria</taxon>
        <taxon>Burkholderiales</taxon>
        <taxon>Oxalobacteraceae</taxon>
        <taxon>Telluria group</taxon>
        <taxon>Massilia</taxon>
    </lineage>
</organism>
<protein>
    <recommendedName>
        <fullName evidence="3">Thiamine biosynthesis protein ThiS</fullName>
    </recommendedName>
</protein>
<dbReference type="PANTHER" id="PTHR34472:SF1">
    <property type="entry name" value="SULFUR CARRIER PROTEIN THIS"/>
    <property type="match status" value="1"/>
</dbReference>
<proteinExistence type="predicted"/>
<dbReference type="Proteomes" id="UP001163336">
    <property type="component" value="Chromosome"/>
</dbReference>
<dbReference type="Gene3D" id="3.10.20.30">
    <property type="match status" value="1"/>
</dbReference>
<dbReference type="EMBL" id="AP026966">
    <property type="protein sequence ID" value="BDT57608.1"/>
    <property type="molecule type" value="Genomic_DNA"/>
</dbReference>
<evidence type="ECO:0008006" key="3">
    <source>
        <dbReference type="Google" id="ProtNLM"/>
    </source>
</evidence>
<dbReference type="NCBIfam" id="TIGR01683">
    <property type="entry name" value="thiS"/>
    <property type="match status" value="1"/>
</dbReference>
<dbReference type="SUPFAM" id="SSF54285">
    <property type="entry name" value="MoaD/ThiS"/>
    <property type="match status" value="1"/>
</dbReference>
<dbReference type="InterPro" id="IPR016155">
    <property type="entry name" value="Mopterin_synth/thiamin_S_b"/>
</dbReference>
<evidence type="ECO:0000313" key="1">
    <source>
        <dbReference type="EMBL" id="BDT57608.1"/>
    </source>
</evidence>